<dbReference type="SMART" id="SM00342">
    <property type="entry name" value="HTH_ARAC"/>
    <property type="match status" value="1"/>
</dbReference>
<dbReference type="PRINTS" id="PR00032">
    <property type="entry name" value="HTHARAC"/>
</dbReference>
<evidence type="ECO:0000313" key="6">
    <source>
        <dbReference type="Proteomes" id="UP000198935"/>
    </source>
</evidence>
<protein>
    <submittedName>
        <fullName evidence="5">AraC-type DNA-binding protein</fullName>
    </submittedName>
</protein>
<dbReference type="InterPro" id="IPR018062">
    <property type="entry name" value="HTH_AraC-typ_CS"/>
</dbReference>
<dbReference type="Proteomes" id="UP000198935">
    <property type="component" value="Unassembled WGS sequence"/>
</dbReference>
<accession>A0A1H3UN12</accession>
<evidence type="ECO:0000256" key="1">
    <source>
        <dbReference type="ARBA" id="ARBA00023015"/>
    </source>
</evidence>
<feature type="domain" description="HTH araC/xylS-type" evidence="4">
    <location>
        <begin position="175"/>
        <end position="273"/>
    </location>
</feature>
<dbReference type="EMBL" id="FNPI01000023">
    <property type="protein sequence ID" value="SDZ63215.1"/>
    <property type="molecule type" value="Genomic_DNA"/>
</dbReference>
<dbReference type="InterPro" id="IPR003313">
    <property type="entry name" value="AraC-bd"/>
</dbReference>
<dbReference type="Pfam" id="PF02311">
    <property type="entry name" value="AraC_binding"/>
    <property type="match status" value="1"/>
</dbReference>
<keyword evidence="1" id="KW-0805">Transcription regulation</keyword>
<dbReference type="Gene3D" id="1.10.10.60">
    <property type="entry name" value="Homeodomain-like"/>
    <property type="match status" value="2"/>
</dbReference>
<gene>
    <name evidence="5" type="ORF">SAMN05421736_1231</name>
</gene>
<dbReference type="PROSITE" id="PS01124">
    <property type="entry name" value="HTH_ARAC_FAMILY_2"/>
    <property type="match status" value="1"/>
</dbReference>
<dbReference type="GO" id="GO:0043565">
    <property type="term" value="F:sequence-specific DNA binding"/>
    <property type="evidence" value="ECO:0007669"/>
    <property type="project" value="InterPro"/>
</dbReference>
<evidence type="ECO:0000259" key="4">
    <source>
        <dbReference type="PROSITE" id="PS01124"/>
    </source>
</evidence>
<dbReference type="STRING" id="1503961.SAMN05421736_1231"/>
<dbReference type="CDD" id="cd06986">
    <property type="entry name" value="cupin_MmsR-like_N"/>
    <property type="match status" value="1"/>
</dbReference>
<reference evidence="6" key="1">
    <citation type="submission" date="2016-10" db="EMBL/GenBank/DDBJ databases">
        <authorList>
            <person name="Varghese N."/>
            <person name="Submissions S."/>
        </authorList>
    </citation>
    <scope>NUCLEOTIDE SEQUENCE [LARGE SCALE GENOMIC DNA]</scope>
    <source>
        <strain evidence="6">SP</strain>
    </source>
</reference>
<keyword evidence="6" id="KW-1185">Reference proteome</keyword>
<organism evidence="5 6">
    <name type="scientific">Evansella caseinilytica</name>
    <dbReference type="NCBI Taxonomy" id="1503961"/>
    <lineage>
        <taxon>Bacteria</taxon>
        <taxon>Bacillati</taxon>
        <taxon>Bacillota</taxon>
        <taxon>Bacilli</taxon>
        <taxon>Bacillales</taxon>
        <taxon>Bacillaceae</taxon>
        <taxon>Evansella</taxon>
    </lineage>
</organism>
<dbReference type="InterPro" id="IPR009057">
    <property type="entry name" value="Homeodomain-like_sf"/>
</dbReference>
<dbReference type="AlphaFoldDB" id="A0A1H3UN12"/>
<proteinExistence type="predicted"/>
<dbReference type="InterPro" id="IPR020449">
    <property type="entry name" value="Tscrpt_reg_AraC-type_HTH"/>
</dbReference>
<sequence length="276" mass="32098">MSQIMVYVAKNIKYSDLTLHNYGYEQCWPSHYYGPAIREYYLIHYILSGKGIFKTEEATYKLKKGQGFFICPGHVTYYEADVDDPWEYYWVGFYGHQAEAFVKEINLSVKAPIFTYENDNRLQQLFQQLISIETTDTPGEMRIHGLLYLILSELVCSDGRKQTPEKRVNKEVYVNKVTDFIEMNYAHQITVTQIADYVGLDRSYLGSLFKSSTNTSIQEYLINYRISKACSLLYNSDLSIGNISRSVGYEDPLLFSKIFKKYKGVSPKKFRNQLTT</sequence>
<dbReference type="Pfam" id="PF12833">
    <property type="entry name" value="HTH_18"/>
    <property type="match status" value="1"/>
</dbReference>
<dbReference type="InterPro" id="IPR018060">
    <property type="entry name" value="HTH_AraC"/>
</dbReference>
<dbReference type="SUPFAM" id="SSF51215">
    <property type="entry name" value="Regulatory protein AraC"/>
    <property type="match status" value="1"/>
</dbReference>
<evidence type="ECO:0000256" key="2">
    <source>
        <dbReference type="ARBA" id="ARBA00023125"/>
    </source>
</evidence>
<dbReference type="PANTHER" id="PTHR43280">
    <property type="entry name" value="ARAC-FAMILY TRANSCRIPTIONAL REGULATOR"/>
    <property type="match status" value="1"/>
</dbReference>
<dbReference type="SUPFAM" id="SSF46689">
    <property type="entry name" value="Homeodomain-like"/>
    <property type="match status" value="2"/>
</dbReference>
<dbReference type="Gene3D" id="2.60.120.280">
    <property type="entry name" value="Regulatory protein AraC"/>
    <property type="match status" value="1"/>
</dbReference>
<dbReference type="InterPro" id="IPR037923">
    <property type="entry name" value="HTH-like"/>
</dbReference>
<evidence type="ECO:0000256" key="3">
    <source>
        <dbReference type="ARBA" id="ARBA00023163"/>
    </source>
</evidence>
<dbReference type="PROSITE" id="PS00041">
    <property type="entry name" value="HTH_ARAC_FAMILY_1"/>
    <property type="match status" value="1"/>
</dbReference>
<name>A0A1H3UN12_9BACI</name>
<keyword evidence="3" id="KW-0804">Transcription</keyword>
<dbReference type="GO" id="GO:0003700">
    <property type="term" value="F:DNA-binding transcription factor activity"/>
    <property type="evidence" value="ECO:0007669"/>
    <property type="project" value="InterPro"/>
</dbReference>
<evidence type="ECO:0000313" key="5">
    <source>
        <dbReference type="EMBL" id="SDZ63215.1"/>
    </source>
</evidence>
<dbReference type="PANTHER" id="PTHR43280:SF2">
    <property type="entry name" value="HTH-TYPE TRANSCRIPTIONAL REGULATOR EXSA"/>
    <property type="match status" value="1"/>
</dbReference>
<keyword evidence="2 5" id="KW-0238">DNA-binding</keyword>